<evidence type="ECO:0000313" key="3">
    <source>
        <dbReference type="Proteomes" id="UP000008021"/>
    </source>
</evidence>
<accession>A0A0E0FBQ2</accession>
<dbReference type="AlphaFoldDB" id="A0A0E0FBQ2"/>
<dbReference type="Proteomes" id="UP000008021">
    <property type="component" value="Chromosome 12"/>
</dbReference>
<organism evidence="2">
    <name type="scientific">Oryza meridionalis</name>
    <dbReference type="NCBI Taxonomy" id="40149"/>
    <lineage>
        <taxon>Eukaryota</taxon>
        <taxon>Viridiplantae</taxon>
        <taxon>Streptophyta</taxon>
        <taxon>Embryophyta</taxon>
        <taxon>Tracheophyta</taxon>
        <taxon>Spermatophyta</taxon>
        <taxon>Magnoliopsida</taxon>
        <taxon>Liliopsida</taxon>
        <taxon>Poales</taxon>
        <taxon>Poaceae</taxon>
        <taxon>BOP clade</taxon>
        <taxon>Oryzoideae</taxon>
        <taxon>Oryzeae</taxon>
        <taxon>Oryzinae</taxon>
        <taxon>Oryza</taxon>
    </lineage>
</organism>
<keyword evidence="3" id="KW-1185">Reference proteome</keyword>
<dbReference type="EnsemblPlants" id="OMERI12G07150.1">
    <property type="protein sequence ID" value="OMERI12G07150.1"/>
    <property type="gene ID" value="OMERI12G07150"/>
</dbReference>
<evidence type="ECO:0000256" key="1">
    <source>
        <dbReference type="SAM" id="MobiDB-lite"/>
    </source>
</evidence>
<proteinExistence type="predicted"/>
<reference evidence="2" key="2">
    <citation type="submission" date="2018-05" db="EMBL/GenBank/DDBJ databases">
        <title>OmerRS3 (Oryza meridionalis Reference Sequence Version 3).</title>
        <authorList>
            <person name="Zhang J."/>
            <person name="Kudrna D."/>
            <person name="Lee S."/>
            <person name="Talag J."/>
            <person name="Welchert J."/>
            <person name="Wing R.A."/>
        </authorList>
    </citation>
    <scope>NUCLEOTIDE SEQUENCE [LARGE SCALE GENOMIC DNA]</scope>
    <source>
        <strain evidence="2">cv. OR44</strain>
    </source>
</reference>
<protein>
    <submittedName>
        <fullName evidence="2">Uncharacterized protein</fullName>
    </submittedName>
</protein>
<name>A0A0E0FBQ2_9ORYZ</name>
<dbReference type="HOGENOM" id="CLU_2816735_0_0_1"/>
<sequence>MDWVGEDGNGGAGSATWWGSDGVGGQRWRGGWKATAVDTMDAVDAGAIPRCVRMSRGVGWGSLHRWI</sequence>
<evidence type="ECO:0000313" key="2">
    <source>
        <dbReference type="EnsemblPlants" id="OMERI12G07150.1"/>
    </source>
</evidence>
<reference evidence="2" key="1">
    <citation type="submission" date="2015-04" db="UniProtKB">
        <authorList>
            <consortium name="EnsemblPlants"/>
        </authorList>
    </citation>
    <scope>IDENTIFICATION</scope>
</reference>
<feature type="region of interest" description="Disordered" evidence="1">
    <location>
        <begin position="1"/>
        <end position="24"/>
    </location>
</feature>
<dbReference type="Gramene" id="OMERI12G07150.1">
    <property type="protein sequence ID" value="OMERI12G07150.1"/>
    <property type="gene ID" value="OMERI12G07150"/>
</dbReference>